<sequence>MLATVGDGKQPIAGSEGLIDHYEANLVSAQDYYPFGMMMSGRKWSAGGGYRYGFNGKENDNEIKGEGNELDFGARIYDPRIGRFLSLDPLSRKYPGINNYSYALNSPIRLIDVDGEEPGDPMIVQGRKGQHRLATERSLGSSLNVGVFARDWEVQGLNALRQEIKDSTTANNGKMRPEDQQTLQKIKTQEKAIGERNKQKRKK</sequence>
<dbReference type="AlphaFoldDB" id="A0A848GIJ0"/>
<dbReference type="NCBIfam" id="TIGR03696">
    <property type="entry name" value="Rhs_assc_core"/>
    <property type="match status" value="1"/>
</dbReference>
<reference evidence="2 3" key="1">
    <citation type="submission" date="2020-04" db="EMBL/GenBank/DDBJ databases">
        <title>Chitinophaga sp. G-6-1-13 sp. nov., isolated from soil.</title>
        <authorList>
            <person name="Dahal R.H."/>
            <person name="Chaudhary D.K."/>
        </authorList>
    </citation>
    <scope>NUCLEOTIDE SEQUENCE [LARGE SCALE GENOMIC DNA]</scope>
    <source>
        <strain evidence="2 3">G-6-1-13</strain>
    </source>
</reference>
<proteinExistence type="predicted"/>
<dbReference type="InterPro" id="IPR050708">
    <property type="entry name" value="T6SS_VgrG/RHS"/>
</dbReference>
<evidence type="ECO:0000313" key="2">
    <source>
        <dbReference type="EMBL" id="NML38405.1"/>
    </source>
</evidence>
<keyword evidence="3" id="KW-1185">Reference proteome</keyword>
<accession>A0A848GIJ0</accession>
<dbReference type="PANTHER" id="PTHR32305:SF15">
    <property type="entry name" value="PROTEIN RHSA-RELATED"/>
    <property type="match status" value="1"/>
</dbReference>
<comment type="caution">
    <text evidence="2">The sequence shown here is derived from an EMBL/GenBank/DDBJ whole genome shotgun (WGS) entry which is preliminary data.</text>
</comment>
<organism evidence="2 3">
    <name type="scientific">Chitinophaga fulva</name>
    <dbReference type="NCBI Taxonomy" id="2728842"/>
    <lineage>
        <taxon>Bacteria</taxon>
        <taxon>Pseudomonadati</taxon>
        <taxon>Bacteroidota</taxon>
        <taxon>Chitinophagia</taxon>
        <taxon>Chitinophagales</taxon>
        <taxon>Chitinophagaceae</taxon>
        <taxon>Chitinophaga</taxon>
    </lineage>
</organism>
<feature type="region of interest" description="Disordered" evidence="1">
    <location>
        <begin position="166"/>
        <end position="203"/>
    </location>
</feature>
<dbReference type="InterPro" id="IPR022385">
    <property type="entry name" value="Rhs_assc_core"/>
</dbReference>
<name>A0A848GIJ0_9BACT</name>
<dbReference type="PANTHER" id="PTHR32305">
    <property type="match status" value="1"/>
</dbReference>
<feature type="compositionally biased region" description="Basic and acidic residues" evidence="1">
    <location>
        <begin position="187"/>
        <end position="197"/>
    </location>
</feature>
<dbReference type="RefSeq" id="WP_169225402.1">
    <property type="nucleotide sequence ID" value="NZ_JABBGC010000001.1"/>
</dbReference>
<evidence type="ECO:0000313" key="3">
    <source>
        <dbReference type="Proteomes" id="UP000583266"/>
    </source>
</evidence>
<dbReference type="EMBL" id="JABBGC010000001">
    <property type="protein sequence ID" value="NML38405.1"/>
    <property type="molecule type" value="Genomic_DNA"/>
</dbReference>
<dbReference type="Proteomes" id="UP000583266">
    <property type="component" value="Unassembled WGS sequence"/>
</dbReference>
<dbReference type="Gene3D" id="2.180.10.10">
    <property type="entry name" value="RHS repeat-associated core"/>
    <property type="match status" value="1"/>
</dbReference>
<evidence type="ECO:0000256" key="1">
    <source>
        <dbReference type="SAM" id="MobiDB-lite"/>
    </source>
</evidence>
<gene>
    <name evidence="2" type="ORF">HHL17_14450</name>
</gene>
<protein>
    <submittedName>
        <fullName evidence="2">RHS repeat-associated core domain-containing protein</fullName>
    </submittedName>
</protein>